<dbReference type="Proteomes" id="UP000256710">
    <property type="component" value="Unassembled WGS sequence"/>
</dbReference>
<geneLocation type="plasmid" evidence="2">
    <name>II</name>
</geneLocation>
<evidence type="ECO:0000313" key="2">
    <source>
        <dbReference type="EMBL" id="SPD59100.1"/>
    </source>
</evidence>
<organism evidence="2 3">
    <name type="scientific">Cupriavidus neocaledonicus</name>
    <dbReference type="NCBI Taxonomy" id="1040979"/>
    <lineage>
        <taxon>Bacteria</taxon>
        <taxon>Pseudomonadati</taxon>
        <taxon>Pseudomonadota</taxon>
        <taxon>Betaproteobacteria</taxon>
        <taxon>Burkholderiales</taxon>
        <taxon>Burkholderiaceae</taxon>
        <taxon>Cupriavidus</taxon>
    </lineage>
</organism>
<dbReference type="Proteomes" id="UP000255168">
    <property type="component" value="Plasmid II"/>
</dbReference>
<proteinExistence type="predicted"/>
<name>A0A375HQT0_9BURK</name>
<evidence type="ECO:0000313" key="4">
    <source>
        <dbReference type="Proteomes" id="UP000256710"/>
    </source>
</evidence>
<evidence type="ECO:0000313" key="1">
    <source>
        <dbReference type="EMBL" id="SOZ39226.1"/>
    </source>
</evidence>
<accession>A0A375HQT0</accession>
<dbReference type="AlphaFoldDB" id="A0A375HQT0"/>
<sequence length="64" mass="7131">MMGHAMKPDTYRRFALPNVSDSADHWADEFPRNLTLEAAELIEIPYTCLGRPALIAPFPQGPSC</sequence>
<geneLocation type="plasmid" evidence="3">
    <name>ii</name>
</geneLocation>
<keyword evidence="2" id="KW-0614">Plasmid</keyword>
<evidence type="ECO:0000313" key="3">
    <source>
        <dbReference type="Proteomes" id="UP000255168"/>
    </source>
</evidence>
<keyword evidence="4" id="KW-1185">Reference proteome</keyword>
<reference evidence="3 4" key="1">
    <citation type="submission" date="2018-01" db="EMBL/GenBank/DDBJ databases">
        <authorList>
            <person name="Clerissi C."/>
        </authorList>
    </citation>
    <scope>NUCLEOTIDE SEQUENCE [LARGE SCALE GENOMIC DNA]</scope>
    <source>
        <strain evidence="1">Cupriavidus taiwanensis STM 6082</strain>
        <strain evidence="2">Cupriavidus taiwanensis STM 6160</strain>
        <plasmid evidence="3">ii</plasmid>
        <plasmid evidence="2">II</plasmid>
    </source>
</reference>
<dbReference type="EMBL" id="OFTC01000038">
    <property type="protein sequence ID" value="SOZ39226.1"/>
    <property type="molecule type" value="Genomic_DNA"/>
</dbReference>
<dbReference type="EMBL" id="LT984807">
    <property type="protein sequence ID" value="SPD59100.1"/>
    <property type="molecule type" value="Genomic_DNA"/>
</dbReference>
<gene>
    <name evidence="1" type="ORF">CBM2605_B150005</name>
    <name evidence="2" type="ORF">CBM2607_MP10502</name>
</gene>
<protein>
    <submittedName>
        <fullName evidence="2">Uncharacterized protein</fullName>
    </submittedName>
</protein>